<dbReference type="InterPro" id="IPR056108">
    <property type="entry name" value="DUF7691"/>
</dbReference>
<evidence type="ECO:0000313" key="3">
    <source>
        <dbReference type="Proteomes" id="UP000442707"/>
    </source>
</evidence>
<dbReference type="EMBL" id="VZRB01000023">
    <property type="protein sequence ID" value="KAB1142745.1"/>
    <property type="molecule type" value="Genomic_DNA"/>
</dbReference>
<proteinExistence type="predicted"/>
<evidence type="ECO:0000259" key="1">
    <source>
        <dbReference type="Pfam" id="PF24740"/>
    </source>
</evidence>
<sequence length="206" mass="23376">MGHCLEMSTGDMRDVMRLLTSVERTEKQERVLGVVRERCARTDARFREQHLDLDVTVCQALDELVEGAPSVEMSPAYTYAFHEVVASHFSDTTDLGVWRRPSWFYRMDDALARHGVPSDLLPGSFLFSGPPLRLPHPGDAFPSVGTLPAQRAAALATSYEAVLGRLDPEYQDTARTFADLMRYEAEEWERAQKLGRTLDTIFFWFS</sequence>
<gene>
    <name evidence="2" type="ORF">F7R91_28605</name>
</gene>
<keyword evidence="3" id="KW-1185">Reference proteome</keyword>
<organism evidence="2 3">
    <name type="scientific">Streptomyces luteolifulvus</name>
    <dbReference type="NCBI Taxonomy" id="2615112"/>
    <lineage>
        <taxon>Bacteria</taxon>
        <taxon>Bacillati</taxon>
        <taxon>Actinomycetota</taxon>
        <taxon>Actinomycetes</taxon>
        <taxon>Kitasatosporales</taxon>
        <taxon>Streptomycetaceae</taxon>
        <taxon>Streptomyces</taxon>
    </lineage>
</organism>
<evidence type="ECO:0000313" key="2">
    <source>
        <dbReference type="EMBL" id="KAB1142745.1"/>
    </source>
</evidence>
<dbReference type="Pfam" id="PF24740">
    <property type="entry name" value="DUF7691"/>
    <property type="match status" value="1"/>
</dbReference>
<accession>A0A6H9UTB3</accession>
<reference evidence="2 3" key="1">
    <citation type="submission" date="2019-09" db="EMBL/GenBank/DDBJ databases">
        <title>Screening of Novel Bioactive Compounds from Soil-Associated.</title>
        <authorList>
            <person name="Zhao S."/>
        </authorList>
    </citation>
    <scope>NUCLEOTIDE SEQUENCE [LARGE SCALE GENOMIC DNA]</scope>
    <source>
        <strain evidence="2 3">HIT-DPA4</strain>
    </source>
</reference>
<comment type="caution">
    <text evidence="2">The sequence shown here is derived from an EMBL/GenBank/DDBJ whole genome shotgun (WGS) entry which is preliminary data.</text>
</comment>
<feature type="domain" description="DUF7691" evidence="1">
    <location>
        <begin position="1"/>
        <end position="204"/>
    </location>
</feature>
<protein>
    <recommendedName>
        <fullName evidence="1">DUF7691 domain-containing protein</fullName>
    </recommendedName>
</protein>
<dbReference type="Proteomes" id="UP000442707">
    <property type="component" value="Unassembled WGS sequence"/>
</dbReference>
<dbReference type="AlphaFoldDB" id="A0A6H9UTB3"/>
<name>A0A6H9UTB3_9ACTN</name>